<protein>
    <submittedName>
        <fullName evidence="4">527_t:CDS:1</fullName>
    </submittedName>
</protein>
<dbReference type="PROSITE" id="PS50006">
    <property type="entry name" value="FHA_DOMAIN"/>
    <property type="match status" value="1"/>
</dbReference>
<evidence type="ECO:0000256" key="1">
    <source>
        <dbReference type="SAM" id="Coils"/>
    </source>
</evidence>
<evidence type="ECO:0000313" key="5">
    <source>
        <dbReference type="Proteomes" id="UP000789342"/>
    </source>
</evidence>
<dbReference type="InterPro" id="IPR008984">
    <property type="entry name" value="SMAD_FHA_dom_sf"/>
</dbReference>
<feature type="compositionally biased region" description="Basic and acidic residues" evidence="2">
    <location>
        <begin position="296"/>
        <end position="314"/>
    </location>
</feature>
<evidence type="ECO:0000256" key="2">
    <source>
        <dbReference type="SAM" id="MobiDB-lite"/>
    </source>
</evidence>
<dbReference type="InterPro" id="IPR051176">
    <property type="entry name" value="Cent_Immune-Sig_Mod"/>
</dbReference>
<dbReference type="InterPro" id="IPR000253">
    <property type="entry name" value="FHA_dom"/>
</dbReference>
<evidence type="ECO:0000259" key="3">
    <source>
        <dbReference type="PROSITE" id="PS50006"/>
    </source>
</evidence>
<keyword evidence="1" id="KW-0175">Coiled coil</keyword>
<dbReference type="EMBL" id="CAJVPV010005241">
    <property type="protein sequence ID" value="CAG8587477.1"/>
    <property type="molecule type" value="Genomic_DNA"/>
</dbReference>
<dbReference type="SUPFAM" id="SSF49879">
    <property type="entry name" value="SMAD/FHA domain"/>
    <property type="match status" value="1"/>
</dbReference>
<dbReference type="Pfam" id="PF00498">
    <property type="entry name" value="FHA"/>
    <property type="match status" value="1"/>
</dbReference>
<name>A0A9N9C1N0_9GLOM</name>
<sequence>MPVKIGRMNNRHTSHSETNGYFDSKVLSRTHAEVWNEGGKVFIKDLRSSNGTYVNGRRVGFENRESDPVELKNMDVLEFGIDILNEADRRLMFKKVSAVVYISPSFDDSSPKLTNNNSFVGLKPKEYVLEYQYAWMLEFHVCESLTTIFRIKRTRNGTYSEQSMSIYACLENELLHSREESNRLQEMNDLLNGVKNILDTKNKKTFVDEDSQPSKKFDDQQTNGDHRTEGCTYDRHAEKCKYERHMELCESHRAELIGEYTQKIDESIRVANEYKERCRILEKRTEEMGIKLQAVRHDDDRSSVHDREIQDKGLKNRSQRQFSSDKEGNNLGGWVEELDWQVNQVEKDDSPTLKNESEKQGKDYMKVGKDIEKKYDDEGARKKIPERCDETDRTIKQKDLEIATLIEEKNLLVGEILEYKQEIERIIKTKDDYFNSFISTKDEEIKKVEEHYKEIIGAKDEQLNLAESILQDLATKYRCSEEKLLTIEKTNIKINQENEMLNISNQQMKNTISTLEFQLKLLEESNPQMVDFVSELGKLNNENEILKSANKNLRDENAKLSSKNVEAAKENDSLRKEMMLGFERIRKDLQVEFLKKVEREVAKRVELISSAQIQDGINIVNLGDGEFNRWNLHQYHTKKPSEPTKDSEWTGENEMIDDKLVDGVTTTSDKEVTEEKTKNNEIEAVQDGCNHNIKGRAIVGGMLVAM</sequence>
<feature type="region of interest" description="Disordered" evidence="2">
    <location>
        <begin position="345"/>
        <end position="366"/>
    </location>
</feature>
<reference evidence="4" key="1">
    <citation type="submission" date="2021-06" db="EMBL/GenBank/DDBJ databases">
        <authorList>
            <person name="Kallberg Y."/>
            <person name="Tangrot J."/>
            <person name="Rosling A."/>
        </authorList>
    </citation>
    <scope>NUCLEOTIDE SEQUENCE</scope>
    <source>
        <strain evidence="4">CL551</strain>
    </source>
</reference>
<dbReference type="PANTHER" id="PTHR15715">
    <property type="entry name" value="CENTROSOMAL PROTEIN OF 170 KDA"/>
    <property type="match status" value="1"/>
</dbReference>
<evidence type="ECO:0000313" key="4">
    <source>
        <dbReference type="EMBL" id="CAG8587477.1"/>
    </source>
</evidence>
<gene>
    <name evidence="4" type="ORF">AMORRO_LOCUS7196</name>
</gene>
<dbReference type="GO" id="GO:0005737">
    <property type="term" value="C:cytoplasm"/>
    <property type="evidence" value="ECO:0007669"/>
    <property type="project" value="TreeGrafter"/>
</dbReference>
<dbReference type="Gene3D" id="2.60.200.20">
    <property type="match status" value="1"/>
</dbReference>
<accession>A0A9N9C1N0</accession>
<feature type="region of interest" description="Disordered" evidence="2">
    <location>
        <begin position="1"/>
        <end position="20"/>
    </location>
</feature>
<proteinExistence type="predicted"/>
<comment type="caution">
    <text evidence="4">The sequence shown here is derived from an EMBL/GenBank/DDBJ whole genome shotgun (WGS) entry which is preliminary data.</text>
</comment>
<feature type="region of interest" description="Disordered" evidence="2">
    <location>
        <begin position="296"/>
        <end position="330"/>
    </location>
</feature>
<feature type="coiled-coil region" evidence="1">
    <location>
        <begin position="505"/>
        <end position="577"/>
    </location>
</feature>
<dbReference type="SMART" id="SM00240">
    <property type="entry name" value="FHA"/>
    <property type="match status" value="1"/>
</dbReference>
<organism evidence="4 5">
    <name type="scientific">Acaulospora morrowiae</name>
    <dbReference type="NCBI Taxonomy" id="94023"/>
    <lineage>
        <taxon>Eukaryota</taxon>
        <taxon>Fungi</taxon>
        <taxon>Fungi incertae sedis</taxon>
        <taxon>Mucoromycota</taxon>
        <taxon>Glomeromycotina</taxon>
        <taxon>Glomeromycetes</taxon>
        <taxon>Diversisporales</taxon>
        <taxon>Acaulosporaceae</taxon>
        <taxon>Acaulospora</taxon>
    </lineage>
</organism>
<dbReference type="PANTHER" id="PTHR15715:SF37">
    <property type="entry name" value="LD47843P"/>
    <property type="match status" value="1"/>
</dbReference>
<feature type="domain" description="FHA" evidence="3">
    <location>
        <begin position="3"/>
        <end position="59"/>
    </location>
</feature>
<dbReference type="Proteomes" id="UP000789342">
    <property type="component" value="Unassembled WGS sequence"/>
</dbReference>
<keyword evidence="5" id="KW-1185">Reference proteome</keyword>
<dbReference type="OrthoDB" id="687730at2759"/>
<dbReference type="AlphaFoldDB" id="A0A9N9C1N0"/>
<feature type="region of interest" description="Disordered" evidence="2">
    <location>
        <begin position="208"/>
        <end position="230"/>
    </location>
</feature>